<dbReference type="SUPFAM" id="SSF56801">
    <property type="entry name" value="Acetyl-CoA synthetase-like"/>
    <property type="match status" value="1"/>
</dbReference>
<evidence type="ECO:0000259" key="2">
    <source>
        <dbReference type="PROSITE" id="PS50075"/>
    </source>
</evidence>
<organism evidence="3 4">
    <name type="scientific">Viridothelium virens</name>
    <name type="common">Speckled blister lichen</name>
    <name type="synonym">Trypethelium virens</name>
    <dbReference type="NCBI Taxonomy" id="1048519"/>
    <lineage>
        <taxon>Eukaryota</taxon>
        <taxon>Fungi</taxon>
        <taxon>Dikarya</taxon>
        <taxon>Ascomycota</taxon>
        <taxon>Pezizomycotina</taxon>
        <taxon>Dothideomycetes</taxon>
        <taxon>Dothideomycetes incertae sedis</taxon>
        <taxon>Trypetheliales</taxon>
        <taxon>Trypetheliaceae</taxon>
        <taxon>Viridothelium</taxon>
    </lineage>
</organism>
<dbReference type="PANTHER" id="PTHR43201:SF8">
    <property type="entry name" value="ACYL-COA SYNTHETASE FAMILY MEMBER 3"/>
    <property type="match status" value="1"/>
</dbReference>
<evidence type="ECO:0000313" key="3">
    <source>
        <dbReference type="EMBL" id="KAF2234653.1"/>
    </source>
</evidence>
<dbReference type="Gene3D" id="2.30.38.10">
    <property type="entry name" value="Luciferase, Domain 3"/>
    <property type="match status" value="1"/>
</dbReference>
<dbReference type="InterPro" id="IPR001031">
    <property type="entry name" value="Thioesterase"/>
</dbReference>
<dbReference type="Pfam" id="PF00550">
    <property type="entry name" value="PP-binding"/>
    <property type="match status" value="1"/>
</dbReference>
<dbReference type="SUPFAM" id="SSF53474">
    <property type="entry name" value="alpha/beta-Hydrolases"/>
    <property type="match status" value="1"/>
</dbReference>
<evidence type="ECO:0000313" key="4">
    <source>
        <dbReference type="Proteomes" id="UP000800092"/>
    </source>
</evidence>
<dbReference type="Gene3D" id="1.10.1200.10">
    <property type="entry name" value="ACP-like"/>
    <property type="match status" value="1"/>
</dbReference>
<keyword evidence="4" id="KW-1185">Reference proteome</keyword>
<keyword evidence="3" id="KW-0378">Hydrolase</keyword>
<dbReference type="GO" id="GO:0016787">
    <property type="term" value="F:hydrolase activity"/>
    <property type="evidence" value="ECO:0007669"/>
    <property type="project" value="UniProtKB-KW"/>
</dbReference>
<dbReference type="SUPFAM" id="SSF47336">
    <property type="entry name" value="ACP-like"/>
    <property type="match status" value="1"/>
</dbReference>
<dbReference type="GO" id="GO:0006631">
    <property type="term" value="P:fatty acid metabolic process"/>
    <property type="evidence" value="ECO:0007669"/>
    <property type="project" value="TreeGrafter"/>
</dbReference>
<dbReference type="PANTHER" id="PTHR43201">
    <property type="entry name" value="ACYL-COA SYNTHETASE"/>
    <property type="match status" value="1"/>
</dbReference>
<protein>
    <submittedName>
        <fullName evidence="3">Alpha/beta-hydrolase</fullName>
    </submittedName>
</protein>
<dbReference type="OrthoDB" id="10253869at2759"/>
<dbReference type="InterPro" id="IPR029058">
    <property type="entry name" value="AB_hydrolase_fold"/>
</dbReference>
<dbReference type="Pfam" id="PF00975">
    <property type="entry name" value="Thioesterase"/>
    <property type="match status" value="1"/>
</dbReference>
<sequence length="536" mass="61064">MVFRRYYNDPKTTVQSFHDDWFITGDQGRIDAAGQLHLIGRAKETLIINGVSFFPQEVETALDHVQGVKPNYVIAFPYRAKASDTEGLAIAYCPTYEATDIEKRVETNDALSKATMLHTGAKPLLIPLNESLLQKTTLGKTSRSQVRKSYEKGDFQSYLDLNDKEMVAYRIAHFEKPEGRMERMIFEAFKDNFDLPEYSLGSNTNLFEIGVNSIELIKLKQKLEKQVDTEIPVVTIMTNPTIRTLATALERLQKPQEYDPMIILQSRGEKTPLWLIHPGVGEVLVFLGLTAHLTDRPVYAMRARGFEKGETFFTNVEEMVTTYVQKVETVQPKGPYAIAGYSYGSMVAFEIAKRLKAHDDANEIKFLGIFNLPPQIKIRMRQLDWTSCILNLAYFLDFFSEDDANAMLPTLQEKSHQNVLDHIMRLSPKDRLHELGLDRAKLVNWANLAHSLQSAAVDYEPTGVVDCLDVFYAIPLASVARDVDDWKENYLSQWQSYCKTAPRYHRVDGAHYTMLSPQHVLSFQKTLRAAMQARGI</sequence>
<gene>
    <name evidence="3" type="ORF">EV356DRAFT_501565</name>
</gene>
<accession>A0A6A6HAZ6</accession>
<dbReference type="GO" id="GO:0031956">
    <property type="term" value="F:medium-chain fatty acid-CoA ligase activity"/>
    <property type="evidence" value="ECO:0007669"/>
    <property type="project" value="TreeGrafter"/>
</dbReference>
<dbReference type="EMBL" id="ML991797">
    <property type="protein sequence ID" value="KAF2234653.1"/>
    <property type="molecule type" value="Genomic_DNA"/>
</dbReference>
<proteinExistence type="inferred from homology"/>
<dbReference type="InterPro" id="IPR036736">
    <property type="entry name" value="ACP-like_sf"/>
</dbReference>
<reference evidence="3" key="1">
    <citation type="journal article" date="2020" name="Stud. Mycol.">
        <title>101 Dothideomycetes genomes: a test case for predicting lifestyles and emergence of pathogens.</title>
        <authorList>
            <person name="Haridas S."/>
            <person name="Albert R."/>
            <person name="Binder M."/>
            <person name="Bloem J."/>
            <person name="Labutti K."/>
            <person name="Salamov A."/>
            <person name="Andreopoulos B."/>
            <person name="Baker S."/>
            <person name="Barry K."/>
            <person name="Bills G."/>
            <person name="Bluhm B."/>
            <person name="Cannon C."/>
            <person name="Castanera R."/>
            <person name="Culley D."/>
            <person name="Daum C."/>
            <person name="Ezra D."/>
            <person name="Gonzalez J."/>
            <person name="Henrissat B."/>
            <person name="Kuo A."/>
            <person name="Liang C."/>
            <person name="Lipzen A."/>
            <person name="Lutzoni F."/>
            <person name="Magnuson J."/>
            <person name="Mondo S."/>
            <person name="Nolan M."/>
            <person name="Ohm R."/>
            <person name="Pangilinan J."/>
            <person name="Park H.-J."/>
            <person name="Ramirez L."/>
            <person name="Alfaro M."/>
            <person name="Sun H."/>
            <person name="Tritt A."/>
            <person name="Yoshinaga Y."/>
            <person name="Zwiers L.-H."/>
            <person name="Turgeon B."/>
            <person name="Goodwin S."/>
            <person name="Spatafora J."/>
            <person name="Crous P."/>
            <person name="Grigoriev I."/>
        </authorList>
    </citation>
    <scope>NUCLEOTIDE SEQUENCE</scope>
    <source>
        <strain evidence="3">Tuck. ex Michener</strain>
    </source>
</reference>
<dbReference type="Proteomes" id="UP000800092">
    <property type="component" value="Unassembled WGS sequence"/>
</dbReference>
<name>A0A6A6HAZ6_VIRVR</name>
<dbReference type="AlphaFoldDB" id="A0A6A6HAZ6"/>
<dbReference type="Gene3D" id="3.30.300.30">
    <property type="match status" value="1"/>
</dbReference>
<dbReference type="InterPro" id="IPR045851">
    <property type="entry name" value="AMP-bd_C_sf"/>
</dbReference>
<evidence type="ECO:0000256" key="1">
    <source>
        <dbReference type="ARBA" id="ARBA00006432"/>
    </source>
</evidence>
<feature type="domain" description="Carrier" evidence="2">
    <location>
        <begin position="176"/>
        <end position="253"/>
    </location>
</feature>
<dbReference type="InterPro" id="IPR009081">
    <property type="entry name" value="PP-bd_ACP"/>
</dbReference>
<dbReference type="PROSITE" id="PS50075">
    <property type="entry name" value="CARRIER"/>
    <property type="match status" value="1"/>
</dbReference>
<dbReference type="Gene3D" id="3.40.50.1820">
    <property type="entry name" value="alpha/beta hydrolase"/>
    <property type="match status" value="1"/>
</dbReference>
<comment type="similarity">
    <text evidence="1">Belongs to the ATP-dependent AMP-binding enzyme family.</text>
</comment>